<dbReference type="EnsemblMetazoa" id="Aqu2.1.42682_001">
    <property type="protein sequence ID" value="Aqu2.1.42682_001"/>
    <property type="gene ID" value="Aqu2.1.42682"/>
</dbReference>
<accession>A0A1X7VRH6</accession>
<keyword evidence="1" id="KW-0812">Transmembrane</keyword>
<dbReference type="InParanoid" id="A0A1X7VRH6"/>
<protein>
    <submittedName>
        <fullName evidence="2">Uncharacterized protein</fullName>
    </submittedName>
</protein>
<organism evidence="2">
    <name type="scientific">Amphimedon queenslandica</name>
    <name type="common">Sponge</name>
    <dbReference type="NCBI Taxonomy" id="400682"/>
    <lineage>
        <taxon>Eukaryota</taxon>
        <taxon>Metazoa</taxon>
        <taxon>Porifera</taxon>
        <taxon>Demospongiae</taxon>
        <taxon>Heteroscleromorpha</taxon>
        <taxon>Haplosclerida</taxon>
        <taxon>Niphatidae</taxon>
        <taxon>Amphimedon</taxon>
    </lineage>
</organism>
<feature type="transmembrane region" description="Helical" evidence="1">
    <location>
        <begin position="45"/>
        <end position="63"/>
    </location>
</feature>
<evidence type="ECO:0000313" key="2">
    <source>
        <dbReference type="EnsemblMetazoa" id="Aqu2.1.42682_001"/>
    </source>
</evidence>
<name>A0A1X7VRH6_AMPQE</name>
<keyword evidence="1" id="KW-0472">Membrane</keyword>
<sequence>MKITLGFWGYGGARSGSPQTQIHNIHLLRAYDRENKFKKASEGHQYTLCTASCVSGIMVTLFYRNLDGRTDADQRYSIEREIQITFSIIVKILLIIINIILTCE</sequence>
<feature type="transmembrane region" description="Helical" evidence="1">
    <location>
        <begin position="84"/>
        <end position="101"/>
    </location>
</feature>
<reference evidence="2" key="1">
    <citation type="submission" date="2017-05" db="UniProtKB">
        <authorList>
            <consortium name="EnsemblMetazoa"/>
        </authorList>
    </citation>
    <scope>IDENTIFICATION</scope>
</reference>
<keyword evidence="1" id="KW-1133">Transmembrane helix</keyword>
<dbReference type="AlphaFoldDB" id="A0A1X7VRH6"/>
<evidence type="ECO:0000256" key="1">
    <source>
        <dbReference type="SAM" id="Phobius"/>
    </source>
</evidence>
<proteinExistence type="predicted"/>